<keyword evidence="2" id="KW-0808">Transferase</keyword>
<evidence type="ECO:0000256" key="2">
    <source>
        <dbReference type="ARBA" id="ARBA00022679"/>
    </source>
</evidence>
<sequence>MLPAPTADIELSSLASSTTSSTSSATDGLDPVSPVSSVASSVALKRAAASTALKPKRPVVLQAVRFVTFVVYFTSAILTINFTQLLGLPIRLVSKDWFHAYVDYTKQSFGLVLATMTQWWSPTPVHVVGDRSVAGLMTRTEDGRLETKFGERVVLIANHQIYSDWLYMWWIAYTGRVHGSIYIILKESLKNVPFIGWGMQYFRFIFMSRKWEKDESRLKKSLGEIGQDSQWPAWLLLFPEGTNFTQDGINKSHKYAQKFNFQEPQHLLLPRARGIYFVLKNLNVPYLYDCTVAYEGVPRGGFGQDYFTLPSIYFQGRPPKSVNMHWRRFPRSSIPLDDESEFERWLQKRWMEKDELLESYYVNGHFDGEEMVDTEVRLKKKREIFQVYAVPVAFVLCVNVAWKVWSLVSR</sequence>
<evidence type="ECO:0000256" key="1">
    <source>
        <dbReference type="ARBA" id="ARBA00008655"/>
    </source>
</evidence>
<reference evidence="6" key="1">
    <citation type="submission" date="2023-03" db="EMBL/GenBank/DDBJ databases">
        <title>Near-Complete genome sequence of Lipomyces tetrasporous NRRL Y-64009, an oleaginous yeast capable of growing on lignocellulosic hydrolysates.</title>
        <authorList>
            <consortium name="Lawrence Berkeley National Laboratory"/>
            <person name="Jagtap S.S."/>
            <person name="Liu J.-J."/>
            <person name="Walukiewicz H.E."/>
            <person name="Pangilinan J."/>
            <person name="Lipzen A."/>
            <person name="Ahrendt S."/>
            <person name="Koriabine M."/>
            <person name="Cobaugh K."/>
            <person name="Salamov A."/>
            <person name="Yoshinaga Y."/>
            <person name="Ng V."/>
            <person name="Daum C."/>
            <person name="Grigoriev I.V."/>
            <person name="Slininger P.J."/>
            <person name="Dien B.S."/>
            <person name="Jin Y.-S."/>
            <person name="Rao C.V."/>
        </authorList>
    </citation>
    <scope>NUCLEOTIDE SEQUENCE</scope>
    <source>
        <strain evidence="6">NRRL Y-64009</strain>
    </source>
</reference>
<keyword evidence="4" id="KW-0472">Membrane</keyword>
<dbReference type="Pfam" id="PF01553">
    <property type="entry name" value="Acyltransferase"/>
    <property type="match status" value="1"/>
</dbReference>
<keyword evidence="4" id="KW-0812">Transmembrane</keyword>
<dbReference type="GeneID" id="80881592"/>
<protein>
    <submittedName>
        <fullName evidence="6">Acyltransferase-domain-containing protein</fullName>
    </submittedName>
</protein>
<feature type="transmembrane region" description="Helical" evidence="4">
    <location>
        <begin position="63"/>
        <end position="82"/>
    </location>
</feature>
<name>A0AAD7QZA2_9ASCO</name>
<dbReference type="EMBL" id="JARPMG010000001">
    <property type="protein sequence ID" value="KAJ8104225.1"/>
    <property type="molecule type" value="Genomic_DNA"/>
</dbReference>
<dbReference type="GO" id="GO:0016746">
    <property type="term" value="F:acyltransferase activity"/>
    <property type="evidence" value="ECO:0007669"/>
    <property type="project" value="UniProtKB-KW"/>
</dbReference>
<comment type="similarity">
    <text evidence="1">Belongs to the 1-acyl-sn-glycerol-3-phosphate acyltransferase family.</text>
</comment>
<dbReference type="InterPro" id="IPR032098">
    <property type="entry name" value="Acyltransf_C"/>
</dbReference>
<dbReference type="Pfam" id="PF16076">
    <property type="entry name" value="Acyltransf_C"/>
    <property type="match status" value="1"/>
</dbReference>
<dbReference type="GO" id="GO:0005783">
    <property type="term" value="C:endoplasmic reticulum"/>
    <property type="evidence" value="ECO:0007669"/>
    <property type="project" value="TreeGrafter"/>
</dbReference>
<feature type="transmembrane region" description="Helical" evidence="4">
    <location>
        <begin position="387"/>
        <end position="405"/>
    </location>
</feature>
<dbReference type="PANTHER" id="PTHR10983">
    <property type="entry name" value="1-ACYLGLYCEROL-3-PHOSPHATE ACYLTRANSFERASE-RELATED"/>
    <property type="match status" value="1"/>
</dbReference>
<dbReference type="GO" id="GO:0036149">
    <property type="term" value="P:phosphatidylinositol acyl-chain remodeling"/>
    <property type="evidence" value="ECO:0007669"/>
    <property type="project" value="TreeGrafter"/>
</dbReference>
<evidence type="ECO:0000313" key="6">
    <source>
        <dbReference type="EMBL" id="KAJ8104225.1"/>
    </source>
</evidence>
<keyword evidence="3 6" id="KW-0012">Acyltransferase</keyword>
<dbReference type="InterPro" id="IPR002123">
    <property type="entry name" value="Plipid/glycerol_acylTrfase"/>
</dbReference>
<keyword evidence="4" id="KW-1133">Transmembrane helix</keyword>
<evidence type="ECO:0000313" key="7">
    <source>
        <dbReference type="Proteomes" id="UP001217417"/>
    </source>
</evidence>
<dbReference type="CDD" id="cd07990">
    <property type="entry name" value="LPLAT_LCLAT1-like"/>
    <property type="match status" value="1"/>
</dbReference>
<feature type="domain" description="Phospholipid/glycerol acyltransferase" evidence="5">
    <location>
        <begin position="153"/>
        <end position="276"/>
    </location>
</feature>
<comment type="caution">
    <text evidence="6">The sequence shown here is derived from an EMBL/GenBank/DDBJ whole genome shotgun (WGS) entry which is preliminary data.</text>
</comment>
<gene>
    <name evidence="6" type="ORF">POJ06DRAFT_243964</name>
</gene>
<dbReference type="AlphaFoldDB" id="A0AAD7QZA2"/>
<dbReference type="SUPFAM" id="SSF69593">
    <property type="entry name" value="Glycerol-3-phosphate (1)-acyltransferase"/>
    <property type="match status" value="1"/>
</dbReference>
<evidence type="ECO:0000256" key="4">
    <source>
        <dbReference type="SAM" id="Phobius"/>
    </source>
</evidence>
<proteinExistence type="inferred from homology"/>
<keyword evidence="7" id="KW-1185">Reference proteome</keyword>
<dbReference type="PANTHER" id="PTHR10983:SF16">
    <property type="entry name" value="LYSOCARDIOLIPIN ACYLTRANSFERASE 1"/>
    <property type="match status" value="1"/>
</dbReference>
<dbReference type="Proteomes" id="UP001217417">
    <property type="component" value="Unassembled WGS sequence"/>
</dbReference>
<accession>A0AAD7QZA2</accession>
<dbReference type="RefSeq" id="XP_056047675.1">
    <property type="nucleotide sequence ID" value="XM_056186426.1"/>
</dbReference>
<evidence type="ECO:0000259" key="5">
    <source>
        <dbReference type="SMART" id="SM00563"/>
    </source>
</evidence>
<organism evidence="6 7">
    <name type="scientific">Lipomyces tetrasporus</name>
    <dbReference type="NCBI Taxonomy" id="54092"/>
    <lineage>
        <taxon>Eukaryota</taxon>
        <taxon>Fungi</taxon>
        <taxon>Dikarya</taxon>
        <taxon>Ascomycota</taxon>
        <taxon>Saccharomycotina</taxon>
        <taxon>Lipomycetes</taxon>
        <taxon>Lipomycetales</taxon>
        <taxon>Lipomycetaceae</taxon>
        <taxon>Lipomyces</taxon>
    </lineage>
</organism>
<evidence type="ECO:0000256" key="3">
    <source>
        <dbReference type="ARBA" id="ARBA00023315"/>
    </source>
</evidence>
<dbReference type="SMART" id="SM00563">
    <property type="entry name" value="PlsC"/>
    <property type="match status" value="1"/>
</dbReference>